<reference evidence="3" key="1">
    <citation type="submission" date="2023-06" db="EMBL/GenBank/DDBJ databases">
        <authorList>
            <person name="Noh H."/>
        </authorList>
    </citation>
    <scope>NUCLEOTIDE SEQUENCE</scope>
    <source>
        <strain evidence="3">DUCC20226</strain>
    </source>
</reference>
<proteinExistence type="predicted"/>
<feature type="transmembrane region" description="Helical" evidence="2">
    <location>
        <begin position="30"/>
        <end position="50"/>
    </location>
</feature>
<name>A0AAD9S4S0_PHOAM</name>
<feature type="transmembrane region" description="Helical" evidence="2">
    <location>
        <begin position="99"/>
        <end position="119"/>
    </location>
</feature>
<feature type="compositionally biased region" description="Low complexity" evidence="1">
    <location>
        <begin position="255"/>
        <end position="272"/>
    </location>
</feature>
<feature type="region of interest" description="Disordered" evidence="1">
    <location>
        <begin position="247"/>
        <end position="275"/>
    </location>
</feature>
<keyword evidence="2" id="KW-0472">Membrane</keyword>
<sequence length="294" mass="33712">MPGRLARWNPEQNWSYKPIKRAWRKRAPMFWIMPLELAGTVALLVLFGIAQPDLFRTQLWRIGYVWGFNSNPAILLYAKANHEPAPKLPLVWAETLTNFNVAISVLSLFVLVAKLIGFIMRVWTPIVGVFFSLAMSALYTVSVYGQMGPDYIDPKRPSPIAWYIRYGCWPAEGFQNDAVRSCHLAKGTFAVTVIQLCVYLFCLGLAVYSMIPTKEEKEEMKLQKNMKGSDDESERSTPVDKVVFEMQPAPKAQDYQNYPTYPTYQNYQQSQSPFTPRTQAFNALDRKLPLRGYQ</sequence>
<keyword evidence="4" id="KW-1185">Reference proteome</keyword>
<comment type="caution">
    <text evidence="3">The sequence shown here is derived from an EMBL/GenBank/DDBJ whole genome shotgun (WGS) entry which is preliminary data.</text>
</comment>
<evidence type="ECO:0000313" key="4">
    <source>
        <dbReference type="Proteomes" id="UP001265746"/>
    </source>
</evidence>
<dbReference type="EMBL" id="JAUJFL010000008">
    <property type="protein sequence ID" value="KAK2598326.1"/>
    <property type="molecule type" value="Genomic_DNA"/>
</dbReference>
<organism evidence="3 4">
    <name type="scientific">Phomopsis amygdali</name>
    <name type="common">Fusicoccum amygdali</name>
    <dbReference type="NCBI Taxonomy" id="1214568"/>
    <lineage>
        <taxon>Eukaryota</taxon>
        <taxon>Fungi</taxon>
        <taxon>Dikarya</taxon>
        <taxon>Ascomycota</taxon>
        <taxon>Pezizomycotina</taxon>
        <taxon>Sordariomycetes</taxon>
        <taxon>Sordariomycetidae</taxon>
        <taxon>Diaporthales</taxon>
        <taxon>Diaporthaceae</taxon>
        <taxon>Diaporthe</taxon>
    </lineage>
</organism>
<dbReference type="Proteomes" id="UP001265746">
    <property type="component" value="Unassembled WGS sequence"/>
</dbReference>
<accession>A0AAD9S4S0</accession>
<evidence type="ECO:0000313" key="3">
    <source>
        <dbReference type="EMBL" id="KAK2598326.1"/>
    </source>
</evidence>
<keyword evidence="2" id="KW-0812">Transmembrane</keyword>
<evidence type="ECO:0000256" key="2">
    <source>
        <dbReference type="SAM" id="Phobius"/>
    </source>
</evidence>
<dbReference type="AlphaFoldDB" id="A0AAD9S4S0"/>
<protein>
    <submittedName>
        <fullName evidence="3">Uncharacterized protein</fullName>
    </submittedName>
</protein>
<feature type="transmembrane region" description="Helical" evidence="2">
    <location>
        <begin position="189"/>
        <end position="211"/>
    </location>
</feature>
<gene>
    <name evidence="3" type="ORF">N8I77_011747</name>
</gene>
<evidence type="ECO:0000256" key="1">
    <source>
        <dbReference type="SAM" id="MobiDB-lite"/>
    </source>
</evidence>
<keyword evidence="2" id="KW-1133">Transmembrane helix</keyword>
<feature type="transmembrane region" description="Helical" evidence="2">
    <location>
        <begin position="126"/>
        <end position="147"/>
    </location>
</feature>